<reference evidence="2" key="2">
    <citation type="journal article" date="2021" name="Sci. Rep.">
        <title>The distribution of antibiotic resistance genes in chicken gut microbiota commensals.</title>
        <authorList>
            <person name="Juricova H."/>
            <person name="Matiasovicova J."/>
            <person name="Kubasova T."/>
            <person name="Cejkova D."/>
            <person name="Rychlik I."/>
        </authorList>
    </citation>
    <scope>NUCLEOTIDE SEQUENCE</scope>
    <source>
        <strain evidence="2">An582</strain>
    </source>
</reference>
<dbReference type="RefSeq" id="WP_204906743.1">
    <property type="nucleotide sequence ID" value="NZ_JACJKS010000011.1"/>
</dbReference>
<keyword evidence="1" id="KW-0802">TPR repeat</keyword>
<feature type="repeat" description="TPR" evidence="1">
    <location>
        <begin position="664"/>
        <end position="697"/>
    </location>
</feature>
<dbReference type="EMBL" id="JACJKS010000011">
    <property type="protein sequence ID" value="MBM6948742.1"/>
    <property type="molecule type" value="Genomic_DNA"/>
</dbReference>
<accession>A0A939BFV3</accession>
<dbReference type="PROSITE" id="PS50005">
    <property type="entry name" value="TPR"/>
    <property type="match status" value="1"/>
</dbReference>
<dbReference type="Gene3D" id="3.40.50.300">
    <property type="entry name" value="P-loop containing nucleotide triphosphate hydrolases"/>
    <property type="match status" value="1"/>
</dbReference>
<dbReference type="InterPro" id="IPR019734">
    <property type="entry name" value="TPR_rpt"/>
</dbReference>
<comment type="caution">
    <text evidence="2">The sequence shown here is derived from an EMBL/GenBank/DDBJ whole genome shotgun (WGS) entry which is preliminary data.</text>
</comment>
<dbReference type="Pfam" id="PF13289">
    <property type="entry name" value="SIR2_2"/>
    <property type="match status" value="1"/>
</dbReference>
<name>A0A939BFV3_9CLOT</name>
<dbReference type="AlphaFoldDB" id="A0A939BFV3"/>
<organism evidence="2 3">
    <name type="scientific">Mordavella massiliensis</name>
    <dbReference type="NCBI Taxonomy" id="1871024"/>
    <lineage>
        <taxon>Bacteria</taxon>
        <taxon>Bacillati</taxon>
        <taxon>Bacillota</taxon>
        <taxon>Clostridia</taxon>
        <taxon>Eubacteriales</taxon>
        <taxon>Clostridiaceae</taxon>
        <taxon>Mordavella</taxon>
    </lineage>
</organism>
<reference evidence="2" key="1">
    <citation type="submission" date="2020-08" db="EMBL/GenBank/DDBJ databases">
        <authorList>
            <person name="Cejkova D."/>
            <person name="Kubasova T."/>
            <person name="Jahodarova E."/>
            <person name="Rychlik I."/>
        </authorList>
    </citation>
    <scope>NUCLEOTIDE SEQUENCE</scope>
    <source>
        <strain evidence="2">An582</strain>
    </source>
</reference>
<evidence type="ECO:0000313" key="2">
    <source>
        <dbReference type="EMBL" id="MBM6948742.1"/>
    </source>
</evidence>
<protein>
    <submittedName>
        <fullName evidence="2">SIR2 family protein</fullName>
    </submittedName>
</protein>
<gene>
    <name evidence="2" type="ORF">H6A20_08780</name>
</gene>
<dbReference type="SUPFAM" id="SSF52467">
    <property type="entry name" value="DHS-like NAD/FAD-binding domain"/>
    <property type="match status" value="1"/>
</dbReference>
<dbReference type="SUPFAM" id="SSF52540">
    <property type="entry name" value="P-loop containing nucleoside triphosphate hydrolases"/>
    <property type="match status" value="1"/>
</dbReference>
<proteinExistence type="predicted"/>
<dbReference type="InterPro" id="IPR029035">
    <property type="entry name" value="DHS-like_NAD/FAD-binding_dom"/>
</dbReference>
<dbReference type="Proteomes" id="UP000705508">
    <property type="component" value="Unassembled WGS sequence"/>
</dbReference>
<dbReference type="InterPro" id="IPR027417">
    <property type="entry name" value="P-loop_NTPase"/>
</dbReference>
<evidence type="ECO:0000256" key="1">
    <source>
        <dbReference type="PROSITE-ProRule" id="PRU00339"/>
    </source>
</evidence>
<sequence length="843" mass="99912">MVYTFAEGKKYLDEVLLSENTPILFLGAGFSYGAKNKANAMDGNGLKDYIYKNMVEKRIEKEDREEVKDYNLRRLCDEVYNLDGRKDELYAFLQEMFENTQPSSFHDNLIKYPWKDIYTVNIDDLVENIYAKNNKTLLVQNKQNLIINDEEVQLFKLHGCVNCIHEGIVFSEEEYRELTTRILDAKLNKFISDIQRENVILVGASLDEPDIHFYLQKYEDAGCKYRNNKLIIIDYKPSRYLRTMADKLEAILIQASAEDFLSYLGTLNYNPDELEKARIDLSYNGVYLLDNLTKLFVRPYESKLYEGYFCQWQDVFEEWNFENKNYQNACVQLEKLIGDVNNINCFSIYGKFFSGKTCLLKALAYYLKRQGFEILEYKGRYFNIRAITTYIGKSVKNKICLVIDNASFYYEQIEKIFFNDIQDKKLVILTASRTYYHLKKKYYLEGNSFRDFQLDDTLDRSGSVIIRNKLSEKRHLSYMVSLSEEEQIKEINKTQSIANLIMKLTYGNIPKRNRNQLPKLFGGLTALEQRLLTELAIFAIADIEVYPRELFSERYGKKIVLDEEITEGVTKIVDFVRMDENELALRNSIVEKYILEKNESIISECVIDILQYIARYVSERRNDIWYMIFQGLLKEDVLMNELKLNDIDIRNIYFMVKQAYENISYYWLQLGLYMQEKEDFVSAYNYLEQSASIRPNSYKIQHAIARNYMRHANHMNTYDEAKVLFYEGERRMKKLIDSKEYYKEKAKPFSVNSFILEKIKFCRKFDVCPSDKELRYMNSTINSVSIADMYMEKVYYAFYVLLQKYSKLDILVLDLDSPYLKYINRNNILDESDLDYEILVEDM</sequence>
<evidence type="ECO:0000313" key="3">
    <source>
        <dbReference type="Proteomes" id="UP000705508"/>
    </source>
</evidence>